<dbReference type="GeneTree" id="ENSGT00390000013127"/>
<reference evidence="2 3" key="1">
    <citation type="journal article" date="2009" name="Science">
        <title>Genome sequence, comparative analysis, and population genetics of the domestic horse.</title>
        <authorList>
            <consortium name="Broad Institute Genome Sequencing Platform"/>
            <consortium name="Broad Institute Whole Genome Assembly Team"/>
            <person name="Wade C.M."/>
            <person name="Giulotto E."/>
            <person name="Sigurdsson S."/>
            <person name="Zoli M."/>
            <person name="Gnerre S."/>
            <person name="Imsland F."/>
            <person name="Lear T.L."/>
            <person name="Adelson D.L."/>
            <person name="Bailey E."/>
            <person name="Bellone R.R."/>
            <person name="Bloecker H."/>
            <person name="Distl O."/>
            <person name="Edgar R.C."/>
            <person name="Garber M."/>
            <person name="Leeb T."/>
            <person name="Mauceli E."/>
            <person name="MacLeod J.N."/>
            <person name="Penedo M.C.T."/>
            <person name="Raison J.M."/>
            <person name="Sharpe T."/>
            <person name="Vogel J."/>
            <person name="Andersson L."/>
            <person name="Antczak D.F."/>
            <person name="Biagi T."/>
            <person name="Binns M.M."/>
            <person name="Chowdhary B.P."/>
            <person name="Coleman S.J."/>
            <person name="Della Valle G."/>
            <person name="Fryc S."/>
            <person name="Guerin G."/>
            <person name="Hasegawa T."/>
            <person name="Hill E.W."/>
            <person name="Jurka J."/>
            <person name="Kiialainen A."/>
            <person name="Lindgren G."/>
            <person name="Liu J."/>
            <person name="Magnani E."/>
            <person name="Mickelson J.R."/>
            <person name="Murray J."/>
            <person name="Nergadze S.G."/>
            <person name="Onofrio R."/>
            <person name="Pedroni S."/>
            <person name="Piras M.F."/>
            <person name="Raudsepp T."/>
            <person name="Rocchi M."/>
            <person name="Roeed K.H."/>
            <person name="Ryder O.A."/>
            <person name="Searle S."/>
            <person name="Skow L."/>
            <person name="Swinburne J.E."/>
            <person name="Syvaenen A.C."/>
            <person name="Tozaki T."/>
            <person name="Valberg S.J."/>
            <person name="Vaudin M."/>
            <person name="White J.R."/>
            <person name="Zody M.C."/>
            <person name="Lander E.S."/>
            <person name="Lindblad-Toh K."/>
        </authorList>
    </citation>
    <scope>NUCLEOTIDE SEQUENCE [LARGE SCALE GENOMIC DNA]</scope>
    <source>
        <strain evidence="2 3">Thoroughbred</strain>
    </source>
</reference>
<dbReference type="Proteomes" id="UP000002281">
    <property type="component" value="Chromosome 11"/>
</dbReference>
<accession>A0A9L0TPX2</accession>
<dbReference type="InterPro" id="IPR045909">
    <property type="entry name" value="MID49/MID51"/>
</dbReference>
<proteinExistence type="predicted"/>
<evidence type="ECO:0000313" key="3">
    <source>
        <dbReference type="Proteomes" id="UP000002281"/>
    </source>
</evidence>
<dbReference type="AlphaFoldDB" id="A0A9L0TPX2"/>
<feature type="region of interest" description="Disordered" evidence="1">
    <location>
        <begin position="82"/>
        <end position="101"/>
    </location>
</feature>
<dbReference type="Ensembl" id="ENSECAT00000141946.1">
    <property type="protein sequence ID" value="ENSECAP00000088403.1"/>
    <property type="gene ID" value="ENSECAG00000016798.4"/>
</dbReference>
<evidence type="ECO:0000313" key="2">
    <source>
        <dbReference type="Ensembl" id="ENSECAP00000088403.1"/>
    </source>
</evidence>
<dbReference type="GO" id="GO:0005741">
    <property type="term" value="C:mitochondrial outer membrane"/>
    <property type="evidence" value="ECO:0007669"/>
    <property type="project" value="InterPro"/>
</dbReference>
<feature type="region of interest" description="Disordered" evidence="1">
    <location>
        <begin position="1"/>
        <end position="40"/>
    </location>
</feature>
<dbReference type="PANTHER" id="PTHR16451:SF11">
    <property type="entry name" value="MITOCHONDRIAL DYNAMICS PROTEIN MID49"/>
    <property type="match status" value="1"/>
</dbReference>
<dbReference type="PANTHER" id="PTHR16451">
    <property type="entry name" value="MITOCHONDRIAL DYNAMICS PROTEINS 49/51 FAMILY MEMBER"/>
    <property type="match status" value="1"/>
</dbReference>
<feature type="region of interest" description="Disordered" evidence="1">
    <location>
        <begin position="268"/>
        <end position="294"/>
    </location>
</feature>
<gene>
    <name evidence="2" type="primary">MIEF2</name>
</gene>
<feature type="region of interest" description="Disordered" evidence="1">
    <location>
        <begin position="137"/>
        <end position="173"/>
    </location>
</feature>
<organism evidence="2 3">
    <name type="scientific">Equus caballus</name>
    <name type="common">Horse</name>
    <dbReference type="NCBI Taxonomy" id="9796"/>
    <lineage>
        <taxon>Eukaryota</taxon>
        <taxon>Metazoa</taxon>
        <taxon>Chordata</taxon>
        <taxon>Craniata</taxon>
        <taxon>Vertebrata</taxon>
        <taxon>Euteleostomi</taxon>
        <taxon>Mammalia</taxon>
        <taxon>Eutheria</taxon>
        <taxon>Laurasiatheria</taxon>
        <taxon>Perissodactyla</taxon>
        <taxon>Equidae</taxon>
        <taxon>Equus</taxon>
    </lineage>
</organism>
<reference evidence="2" key="3">
    <citation type="submission" date="2025-09" db="UniProtKB">
        <authorList>
            <consortium name="Ensembl"/>
        </authorList>
    </citation>
    <scope>IDENTIFICATION</scope>
    <source>
        <strain evidence="2">Thoroughbred</strain>
    </source>
</reference>
<name>A0A9L0TPX2_HORSE</name>
<sequence>SCRVPGGATDKNNGAAKALSQRRPAAVGPGPGRNVGPDSWFHTGGSRYNRTRVTAGAGSWLTPRRVTPFTPPGLGTGACAFKSGVRRSAPPPRERAGRPGGVARRHWLSRVVFWNVSGNLERSDWAWGLLVCVPRSQRPPRGPRSSVPGSSTFYYQAGPGSGAGTGPPRLPVGALKPRLRQKTMAEFSQKRGKRRDDEVLGSAVDFLLANARLVLGVGGAAVLGIATLAVKRLMDRATSPRDEDEAKGDTTCLEDSWKELSLLKATPCLQPRPPPAALSQPLSPLPPSPSAPDQLQIGFQLSSEVRLGHLITHGVITCREKSSV</sequence>
<dbReference type="GO" id="GO:0007005">
    <property type="term" value="P:mitochondrion organization"/>
    <property type="evidence" value="ECO:0007669"/>
    <property type="project" value="InterPro"/>
</dbReference>
<keyword evidence="3" id="KW-1185">Reference proteome</keyword>
<evidence type="ECO:0000256" key="1">
    <source>
        <dbReference type="SAM" id="MobiDB-lite"/>
    </source>
</evidence>
<reference evidence="2" key="2">
    <citation type="submission" date="2025-08" db="UniProtKB">
        <authorList>
            <consortium name="Ensembl"/>
        </authorList>
    </citation>
    <scope>IDENTIFICATION</scope>
    <source>
        <strain evidence="2">Thoroughbred</strain>
    </source>
</reference>
<protein>
    <submittedName>
        <fullName evidence="2">Mitochondrial elongation factor 2</fullName>
    </submittedName>
</protein>